<comment type="caution">
    <text evidence="7">The sequence shown here is derived from an EMBL/GenBank/DDBJ whole genome shotgun (WGS) entry which is preliminary data.</text>
</comment>
<feature type="non-terminal residue" evidence="7">
    <location>
        <position position="114"/>
    </location>
</feature>
<evidence type="ECO:0000256" key="6">
    <source>
        <dbReference type="ARBA" id="ARBA00047561"/>
    </source>
</evidence>
<evidence type="ECO:0000256" key="5">
    <source>
        <dbReference type="ARBA" id="ARBA00023244"/>
    </source>
</evidence>
<dbReference type="PANTHER" id="PTHR35330">
    <property type="entry name" value="SIROHEME BIOSYNTHESIS PROTEIN MET8"/>
    <property type="match status" value="1"/>
</dbReference>
<name>A0A850QPR3_PHODD</name>
<evidence type="ECO:0000313" key="8">
    <source>
        <dbReference type="Proteomes" id="UP000533429"/>
    </source>
</evidence>
<dbReference type="Gene3D" id="3.40.50.720">
    <property type="entry name" value="NAD(P)-binding Rossmann-like Domain"/>
    <property type="match status" value="1"/>
</dbReference>
<reference evidence="7 8" key="1">
    <citation type="submission" date="2020-06" db="EMBL/GenBank/DDBJ databases">
        <title>Photobacterium damselae subsp. damselae comparative genomics.</title>
        <authorList>
            <person name="Osorio C.R."/>
        </authorList>
    </citation>
    <scope>NUCLEOTIDE SEQUENCE [LARGE SCALE GENOMIC DNA]</scope>
    <source>
        <strain evidence="7 8">TW250/03</strain>
    </source>
</reference>
<dbReference type="UniPathway" id="UPA00262">
    <property type="reaction ID" value="UER00222"/>
</dbReference>
<keyword evidence="4" id="KW-0520">NAD</keyword>
<gene>
    <name evidence="7" type="ORF">HWA77_00780</name>
</gene>
<dbReference type="InterPro" id="IPR028161">
    <property type="entry name" value="Met8-like"/>
</dbReference>
<evidence type="ECO:0000256" key="4">
    <source>
        <dbReference type="ARBA" id="ARBA00023027"/>
    </source>
</evidence>
<dbReference type="EMBL" id="JABXOR010000050">
    <property type="protein sequence ID" value="NVO98739.1"/>
    <property type="molecule type" value="Genomic_DNA"/>
</dbReference>
<dbReference type="AlphaFoldDB" id="A0A850QPR3"/>
<dbReference type="NCBIfam" id="TIGR01470">
    <property type="entry name" value="cysG_Nterm"/>
    <property type="match status" value="1"/>
</dbReference>
<dbReference type="SUPFAM" id="SSF51735">
    <property type="entry name" value="NAD(P)-binding Rossmann-fold domains"/>
    <property type="match status" value="1"/>
</dbReference>
<evidence type="ECO:0000256" key="3">
    <source>
        <dbReference type="ARBA" id="ARBA00023002"/>
    </source>
</evidence>
<comment type="catalytic activity">
    <reaction evidence="6">
        <text>precorrin-2 + NAD(+) = sirohydrochlorin + NADH + 2 H(+)</text>
        <dbReference type="Rhea" id="RHEA:15613"/>
        <dbReference type="ChEBI" id="CHEBI:15378"/>
        <dbReference type="ChEBI" id="CHEBI:57540"/>
        <dbReference type="ChEBI" id="CHEBI:57945"/>
        <dbReference type="ChEBI" id="CHEBI:58351"/>
        <dbReference type="ChEBI" id="CHEBI:58827"/>
        <dbReference type="EC" id="1.3.1.76"/>
    </reaction>
</comment>
<organism evidence="7 8">
    <name type="scientific">Photobacterium damselae subsp. damselae</name>
    <name type="common">Listonella damsela</name>
    <dbReference type="NCBI Taxonomy" id="85581"/>
    <lineage>
        <taxon>Bacteria</taxon>
        <taxon>Pseudomonadati</taxon>
        <taxon>Pseudomonadota</taxon>
        <taxon>Gammaproteobacteria</taxon>
        <taxon>Vibrionales</taxon>
        <taxon>Vibrionaceae</taxon>
        <taxon>Photobacterium</taxon>
    </lineage>
</organism>
<keyword evidence="3" id="KW-0560">Oxidoreductase</keyword>
<protein>
    <recommendedName>
        <fullName evidence="2">precorrin-2 dehydrogenase</fullName>
        <ecNumber evidence="2">1.3.1.76</ecNumber>
    </recommendedName>
</protein>
<dbReference type="Proteomes" id="UP000533429">
    <property type="component" value="Unassembled WGS sequence"/>
</dbReference>
<proteinExistence type="predicted"/>
<dbReference type="InterPro" id="IPR036291">
    <property type="entry name" value="NAD(P)-bd_dom_sf"/>
</dbReference>
<accession>A0A850QPR3</accession>
<evidence type="ECO:0000256" key="2">
    <source>
        <dbReference type="ARBA" id="ARBA00012400"/>
    </source>
</evidence>
<dbReference type="Pfam" id="PF13241">
    <property type="entry name" value="NAD_binding_7"/>
    <property type="match status" value="1"/>
</dbReference>
<evidence type="ECO:0000313" key="7">
    <source>
        <dbReference type="EMBL" id="NVO98739.1"/>
    </source>
</evidence>
<dbReference type="GO" id="GO:0043115">
    <property type="term" value="F:precorrin-2 dehydrogenase activity"/>
    <property type="evidence" value="ECO:0007669"/>
    <property type="project" value="UniProtKB-EC"/>
</dbReference>
<comment type="pathway">
    <text evidence="1">Porphyrin-containing compound metabolism; siroheme biosynthesis; sirohydrochlorin from precorrin-2: step 1/1.</text>
</comment>
<dbReference type="InterPro" id="IPR006367">
    <property type="entry name" value="Sirohaem_synthase_N"/>
</dbReference>
<dbReference type="GO" id="GO:0004325">
    <property type="term" value="F:ferrochelatase activity"/>
    <property type="evidence" value="ECO:0007669"/>
    <property type="project" value="InterPro"/>
</dbReference>
<dbReference type="GO" id="GO:0019354">
    <property type="term" value="P:siroheme biosynthetic process"/>
    <property type="evidence" value="ECO:0007669"/>
    <property type="project" value="UniProtKB-UniPathway"/>
</dbReference>
<sequence length="114" mass="12354">MEYLPIFADINRRPCLVVGGGEVAWRKTQMLLKAGANVHLVAKSVSPEIQAAITNQQVVLLADSFSPELLSGMFLAIAATDSKAINALVYQAANQRQILVNVVDDTQRCSFIVP</sequence>
<dbReference type="PANTHER" id="PTHR35330:SF1">
    <property type="entry name" value="SIROHEME BIOSYNTHESIS PROTEIN MET8"/>
    <property type="match status" value="1"/>
</dbReference>
<evidence type="ECO:0000256" key="1">
    <source>
        <dbReference type="ARBA" id="ARBA00005010"/>
    </source>
</evidence>
<keyword evidence="5" id="KW-0627">Porphyrin biosynthesis</keyword>
<dbReference type="EC" id="1.3.1.76" evidence="2"/>